<accession>A0A1M2VG01</accession>
<gene>
    <name evidence="2" type="ORF">TRAPUB_2732</name>
</gene>
<dbReference type="AlphaFoldDB" id="A0A1M2VG01"/>
<feature type="transmembrane region" description="Helical" evidence="1">
    <location>
        <begin position="17"/>
        <end position="38"/>
    </location>
</feature>
<keyword evidence="3" id="KW-1185">Reference proteome</keyword>
<dbReference type="OrthoDB" id="3354157at2759"/>
<comment type="caution">
    <text evidence="2">The sequence shown here is derived from an EMBL/GenBank/DDBJ whole genome shotgun (WGS) entry which is preliminary data.</text>
</comment>
<dbReference type="Proteomes" id="UP000184267">
    <property type="component" value="Unassembled WGS sequence"/>
</dbReference>
<proteinExistence type="predicted"/>
<keyword evidence="1" id="KW-1133">Transmembrane helix</keyword>
<evidence type="ECO:0000256" key="1">
    <source>
        <dbReference type="SAM" id="Phobius"/>
    </source>
</evidence>
<name>A0A1M2VG01_TRAPU</name>
<sequence length="142" mass="15122">MVNILTARNVSGTTNHIAFAGTLYFFILFAINISQIVVAAKQPAYVRLTSILISRFLLNLRRVAKSSERATYANTAGAPVISTYLPSVYPSSGTLGNLGATLYSIFEADTDTAGGSYVEKDADDPCPAADVRGADVELVELL</sequence>
<evidence type="ECO:0000313" key="3">
    <source>
        <dbReference type="Proteomes" id="UP000184267"/>
    </source>
</evidence>
<dbReference type="EMBL" id="MNAD01001309">
    <property type="protein sequence ID" value="OJT06457.1"/>
    <property type="molecule type" value="Genomic_DNA"/>
</dbReference>
<keyword evidence="1" id="KW-0812">Transmembrane</keyword>
<evidence type="ECO:0000313" key="2">
    <source>
        <dbReference type="EMBL" id="OJT06457.1"/>
    </source>
</evidence>
<keyword evidence="1" id="KW-0472">Membrane</keyword>
<protein>
    <submittedName>
        <fullName evidence="2">Uncharacterized protein</fullName>
    </submittedName>
</protein>
<organism evidence="2 3">
    <name type="scientific">Trametes pubescens</name>
    <name type="common">White-rot fungus</name>
    <dbReference type="NCBI Taxonomy" id="154538"/>
    <lineage>
        <taxon>Eukaryota</taxon>
        <taxon>Fungi</taxon>
        <taxon>Dikarya</taxon>
        <taxon>Basidiomycota</taxon>
        <taxon>Agaricomycotina</taxon>
        <taxon>Agaricomycetes</taxon>
        <taxon>Polyporales</taxon>
        <taxon>Polyporaceae</taxon>
        <taxon>Trametes</taxon>
    </lineage>
</organism>
<reference evidence="2 3" key="1">
    <citation type="submission" date="2016-10" db="EMBL/GenBank/DDBJ databases">
        <title>Genome sequence of the basidiomycete white-rot fungus Trametes pubescens.</title>
        <authorList>
            <person name="Makela M.R."/>
            <person name="Granchi Z."/>
            <person name="Peng M."/>
            <person name="De Vries R.P."/>
            <person name="Grigoriev I."/>
            <person name="Riley R."/>
            <person name="Hilden K."/>
        </authorList>
    </citation>
    <scope>NUCLEOTIDE SEQUENCE [LARGE SCALE GENOMIC DNA]</scope>
    <source>
        <strain evidence="2 3">FBCC735</strain>
    </source>
</reference>